<keyword evidence="1" id="KW-0479">Metal-binding</keyword>
<dbReference type="Pfam" id="PF13445">
    <property type="entry name" value="zf-RING_UBOX"/>
    <property type="match status" value="1"/>
</dbReference>
<evidence type="ECO:0000256" key="2">
    <source>
        <dbReference type="ARBA" id="ARBA00022771"/>
    </source>
</evidence>
<feature type="compositionally biased region" description="Low complexity" evidence="5">
    <location>
        <begin position="209"/>
        <end position="225"/>
    </location>
</feature>
<evidence type="ECO:0000313" key="8">
    <source>
        <dbReference type="Proteomes" id="UP001556367"/>
    </source>
</evidence>
<dbReference type="Gene3D" id="3.30.40.10">
    <property type="entry name" value="Zinc/RING finger domain, C3HC4 (zinc finger)"/>
    <property type="match status" value="1"/>
</dbReference>
<evidence type="ECO:0000256" key="5">
    <source>
        <dbReference type="SAM" id="MobiDB-lite"/>
    </source>
</evidence>
<feature type="region of interest" description="Disordered" evidence="5">
    <location>
        <begin position="258"/>
        <end position="337"/>
    </location>
</feature>
<proteinExistence type="predicted"/>
<protein>
    <recommendedName>
        <fullName evidence="6">RING-type domain-containing protein</fullName>
    </recommendedName>
</protein>
<comment type="caution">
    <text evidence="7">The sequence shown here is derived from an EMBL/GenBank/DDBJ whole genome shotgun (WGS) entry which is preliminary data.</text>
</comment>
<feature type="compositionally biased region" description="Polar residues" evidence="5">
    <location>
        <begin position="172"/>
        <end position="195"/>
    </location>
</feature>
<evidence type="ECO:0000256" key="3">
    <source>
        <dbReference type="ARBA" id="ARBA00022833"/>
    </source>
</evidence>
<dbReference type="InterPro" id="IPR017907">
    <property type="entry name" value="Znf_RING_CS"/>
</dbReference>
<feature type="compositionally biased region" description="Low complexity" evidence="5">
    <location>
        <begin position="317"/>
        <end position="331"/>
    </location>
</feature>
<keyword evidence="2 4" id="KW-0863">Zinc-finger</keyword>
<feature type="domain" description="RING-type" evidence="6">
    <location>
        <begin position="5"/>
        <end position="48"/>
    </location>
</feature>
<evidence type="ECO:0000256" key="1">
    <source>
        <dbReference type="ARBA" id="ARBA00022723"/>
    </source>
</evidence>
<feature type="region of interest" description="Disordered" evidence="5">
    <location>
        <begin position="167"/>
        <end position="245"/>
    </location>
</feature>
<dbReference type="EMBL" id="JASNQZ010000008">
    <property type="protein sequence ID" value="KAL0953919.1"/>
    <property type="molecule type" value="Genomic_DNA"/>
</dbReference>
<organism evidence="7 8">
    <name type="scientific">Hohenbuehelia grisea</name>
    <dbReference type="NCBI Taxonomy" id="104357"/>
    <lineage>
        <taxon>Eukaryota</taxon>
        <taxon>Fungi</taxon>
        <taxon>Dikarya</taxon>
        <taxon>Basidiomycota</taxon>
        <taxon>Agaricomycotina</taxon>
        <taxon>Agaricomycetes</taxon>
        <taxon>Agaricomycetidae</taxon>
        <taxon>Agaricales</taxon>
        <taxon>Pleurotineae</taxon>
        <taxon>Pleurotaceae</taxon>
        <taxon>Hohenbuehelia</taxon>
    </lineage>
</organism>
<feature type="compositionally biased region" description="Polar residues" evidence="5">
    <location>
        <begin position="264"/>
        <end position="291"/>
    </location>
</feature>
<evidence type="ECO:0000313" key="7">
    <source>
        <dbReference type="EMBL" id="KAL0953919.1"/>
    </source>
</evidence>
<evidence type="ECO:0000256" key="4">
    <source>
        <dbReference type="PROSITE-ProRule" id="PRU00175"/>
    </source>
</evidence>
<evidence type="ECO:0000259" key="6">
    <source>
        <dbReference type="PROSITE" id="PS50089"/>
    </source>
</evidence>
<dbReference type="SUPFAM" id="SSF57850">
    <property type="entry name" value="RING/U-box"/>
    <property type="match status" value="1"/>
</dbReference>
<dbReference type="Proteomes" id="UP001556367">
    <property type="component" value="Unassembled WGS sequence"/>
</dbReference>
<dbReference type="PROSITE" id="PS00518">
    <property type="entry name" value="ZF_RING_1"/>
    <property type="match status" value="1"/>
</dbReference>
<dbReference type="InterPro" id="IPR013083">
    <property type="entry name" value="Znf_RING/FYVE/PHD"/>
</dbReference>
<name>A0ABR3JE57_9AGAR</name>
<gene>
    <name evidence="7" type="ORF">HGRIS_005085</name>
</gene>
<dbReference type="PROSITE" id="PS50089">
    <property type="entry name" value="ZF_RING_2"/>
    <property type="match status" value="1"/>
</dbReference>
<sequence>MVGTCSICLQCSSDPVSIPCGHIYCAECLSECVNTEEDDFTAKCPTCRAEFTTVNPDLSLLPKKYHQYVLPSIRRLFIDMTEFEAMQRKTKDLEKKVRALEKDREQLMRQCERHIAASHAHASGEAKARQALSNIGIEAKKLREEKDAAITEGATLRQKYERIKQELKETQSNRQPDASQAPVSTPFRVSSNTSPRLKRKIPVDLPPRSSSISAHLASSSSASSSPDHFSLFDESPPPAKRPRIPLRRQRALSSDGDLTGLASAMSSSGPSNTPLRSSTLASTGLPCSSSDFDLRSRVFRTLPRPHGTHAEAMTPGSSSRSSAASAISNNTRSRRSR</sequence>
<accession>A0ABR3JE57</accession>
<dbReference type="SMART" id="SM00184">
    <property type="entry name" value="RING"/>
    <property type="match status" value="1"/>
</dbReference>
<dbReference type="InterPro" id="IPR001841">
    <property type="entry name" value="Znf_RING"/>
</dbReference>
<keyword evidence="3" id="KW-0862">Zinc</keyword>
<dbReference type="InterPro" id="IPR027370">
    <property type="entry name" value="Znf-RING_euk"/>
</dbReference>
<reference evidence="8" key="1">
    <citation type="submission" date="2024-06" db="EMBL/GenBank/DDBJ databases">
        <title>Multi-omics analyses provide insights into the biosynthesis of the anticancer antibiotic pleurotin in Hohenbuehelia grisea.</title>
        <authorList>
            <person name="Weaver J.A."/>
            <person name="Alberti F."/>
        </authorList>
    </citation>
    <scope>NUCLEOTIDE SEQUENCE [LARGE SCALE GENOMIC DNA]</scope>
    <source>
        <strain evidence="8">T-177</strain>
    </source>
</reference>
<keyword evidence="8" id="KW-1185">Reference proteome</keyword>